<keyword evidence="3" id="KW-1185">Reference proteome</keyword>
<protein>
    <submittedName>
        <fullName evidence="2">Uncharacterized protein</fullName>
    </submittedName>
</protein>
<dbReference type="AlphaFoldDB" id="A0AAV2RBT2"/>
<organism evidence="2 3">
    <name type="scientific">Meganyctiphanes norvegica</name>
    <name type="common">Northern krill</name>
    <name type="synonym">Thysanopoda norvegica</name>
    <dbReference type="NCBI Taxonomy" id="48144"/>
    <lineage>
        <taxon>Eukaryota</taxon>
        <taxon>Metazoa</taxon>
        <taxon>Ecdysozoa</taxon>
        <taxon>Arthropoda</taxon>
        <taxon>Crustacea</taxon>
        <taxon>Multicrustacea</taxon>
        <taxon>Malacostraca</taxon>
        <taxon>Eumalacostraca</taxon>
        <taxon>Eucarida</taxon>
        <taxon>Euphausiacea</taxon>
        <taxon>Euphausiidae</taxon>
        <taxon>Meganyctiphanes</taxon>
    </lineage>
</organism>
<feature type="compositionally biased region" description="Polar residues" evidence="1">
    <location>
        <begin position="88"/>
        <end position="105"/>
    </location>
</feature>
<feature type="non-terminal residue" evidence="2">
    <location>
        <position position="360"/>
    </location>
</feature>
<evidence type="ECO:0000313" key="2">
    <source>
        <dbReference type="EMBL" id="CAL4119413.1"/>
    </source>
</evidence>
<comment type="caution">
    <text evidence="2">The sequence shown here is derived from an EMBL/GenBank/DDBJ whole genome shotgun (WGS) entry which is preliminary data.</text>
</comment>
<sequence>MNPPKPASKGEDVVDLRMNLRYRVSSEPKYSKPDLSISPVEGRGGVRNGKSSGGGEGRVLSRGVSPGSHNSTGFHRSRYSTRPGIGSKNVTNSPKAQNENYSLTGAVSKKVPRSVSSNGIPSEKTNGHFRSKSKDYSKLKTFPSPTNKIKVSPLRVSKRQNLSETDNCCVTRKKSPRSKLPSTQHITSSEETDKMLKDVGSLNTMDASLLSAVYAMDAIAQQPLSTSLPDSITLAHTDLHQQLVENYSVLPNYGGMVHGSCGNEEDDLNDTTVSACHELESSSEVCMGLNNHEDEEEEEEEDEEFEDDDENQLHAMHHNGAVSAEHLGAHQTNHAIDLDIHHILGQPTANDAQELEQEEA</sequence>
<accession>A0AAV2RBT2</accession>
<evidence type="ECO:0000256" key="1">
    <source>
        <dbReference type="SAM" id="MobiDB-lite"/>
    </source>
</evidence>
<reference evidence="2 3" key="1">
    <citation type="submission" date="2024-05" db="EMBL/GenBank/DDBJ databases">
        <authorList>
            <person name="Wallberg A."/>
        </authorList>
    </citation>
    <scope>NUCLEOTIDE SEQUENCE [LARGE SCALE GENOMIC DNA]</scope>
</reference>
<dbReference type="Proteomes" id="UP001497623">
    <property type="component" value="Unassembled WGS sequence"/>
</dbReference>
<dbReference type="EMBL" id="CAXKWB010017618">
    <property type="protein sequence ID" value="CAL4119413.1"/>
    <property type="molecule type" value="Genomic_DNA"/>
</dbReference>
<proteinExistence type="predicted"/>
<feature type="compositionally biased region" description="Polar residues" evidence="1">
    <location>
        <begin position="114"/>
        <end position="124"/>
    </location>
</feature>
<name>A0AAV2RBT2_MEGNR</name>
<gene>
    <name evidence="2" type="ORF">MNOR_LOCUS21673</name>
</gene>
<feature type="region of interest" description="Disordered" evidence="1">
    <location>
        <begin position="24"/>
        <end position="148"/>
    </location>
</feature>
<feature type="compositionally biased region" description="Gly residues" evidence="1">
    <location>
        <begin position="42"/>
        <end position="57"/>
    </location>
</feature>
<evidence type="ECO:0000313" key="3">
    <source>
        <dbReference type="Proteomes" id="UP001497623"/>
    </source>
</evidence>